<reference evidence="5 6" key="1">
    <citation type="submission" date="2021-04" db="EMBL/GenBank/DDBJ databases">
        <title>Whole genome sequence analysis of a thiophenic sulfur metabolizing bacteria.</title>
        <authorList>
            <person name="Akhtar N."/>
            <person name="Akram J."/>
            <person name="Aslam A."/>
        </authorList>
    </citation>
    <scope>NUCLEOTIDE SEQUENCE [LARGE SCALE GENOMIC DNA]</scope>
    <source>
        <strain evidence="5 6">3OW</strain>
    </source>
</reference>
<dbReference type="Proteomes" id="UP000676853">
    <property type="component" value="Unassembled WGS sequence"/>
</dbReference>
<dbReference type="PANTHER" id="PTHR33744:SF1">
    <property type="entry name" value="DNA-BINDING TRANSCRIPTIONAL ACTIVATOR ADER"/>
    <property type="match status" value="1"/>
</dbReference>
<feature type="domain" description="PucR C-terminal helix-turn-helix" evidence="2">
    <location>
        <begin position="349"/>
        <end position="401"/>
    </location>
</feature>
<dbReference type="InterPro" id="IPR025736">
    <property type="entry name" value="PucR_C-HTH_dom"/>
</dbReference>
<organism evidence="5 6">
    <name type="scientific">Tsukamurella paurometabola</name>
    <name type="common">Corynebacterium paurometabolum</name>
    <dbReference type="NCBI Taxonomy" id="2061"/>
    <lineage>
        <taxon>Bacteria</taxon>
        <taxon>Bacillati</taxon>
        <taxon>Actinomycetota</taxon>
        <taxon>Actinomycetes</taxon>
        <taxon>Mycobacteriales</taxon>
        <taxon>Tsukamurellaceae</taxon>
        <taxon>Tsukamurella</taxon>
    </lineage>
</organism>
<dbReference type="PANTHER" id="PTHR33744">
    <property type="entry name" value="CARBOHYDRATE DIACID REGULATOR"/>
    <property type="match status" value="1"/>
</dbReference>
<dbReference type="EMBL" id="JAGXOE010000047">
    <property type="protein sequence ID" value="MBS4102977.1"/>
    <property type="molecule type" value="Genomic_DNA"/>
</dbReference>
<keyword evidence="6" id="KW-1185">Reference proteome</keyword>
<comment type="similarity">
    <text evidence="1">Belongs to the CdaR family.</text>
</comment>
<dbReference type="Pfam" id="PF14361">
    <property type="entry name" value="RsbRD_N"/>
    <property type="match status" value="1"/>
</dbReference>
<feature type="domain" description="CdaR GGDEF-like" evidence="4">
    <location>
        <begin position="192"/>
        <end position="299"/>
    </location>
</feature>
<name>A0ABS5NFD2_TSUPA</name>
<evidence type="ECO:0000313" key="5">
    <source>
        <dbReference type="EMBL" id="MBS4102977.1"/>
    </source>
</evidence>
<feature type="domain" description="RsbT co-antagonist protein RsbRD N-terminal" evidence="3">
    <location>
        <begin position="30"/>
        <end position="172"/>
    </location>
</feature>
<dbReference type="Gene3D" id="1.10.10.2840">
    <property type="entry name" value="PucR C-terminal helix-turn-helix domain"/>
    <property type="match status" value="1"/>
</dbReference>
<evidence type="ECO:0000259" key="3">
    <source>
        <dbReference type="Pfam" id="PF14361"/>
    </source>
</evidence>
<dbReference type="InterPro" id="IPR025751">
    <property type="entry name" value="RsbRD_N_dom"/>
</dbReference>
<dbReference type="InterPro" id="IPR042070">
    <property type="entry name" value="PucR_C-HTH_sf"/>
</dbReference>
<gene>
    <name evidence="5" type="ORF">KFZ73_17240</name>
</gene>
<sequence length="410" mass="45863">MAMPVTQRVDLIEWILRFIACESQPERAEAWVERTGATILAEMPGLVDNEEVTQRLYEAIADHWTAFLREFGRPELSFRLVESGRALALEMARQPEIPLESLIQIYRVAMRSTWSYVTDLVNNLPADSIDHAAVLIRFWTDASTWIDQSITESIDEFYTERSRILAGTEVRRFDTVREILAGELTDPRSIDAALGGYPMSVHHTAVVLRSSASDALDHLQSLAAEISTVTAVRHPLTIKTGGGSLWMWLGTEQPPRLDPLRDFSAEATRMGVRVGVGSSAPNRDGFILSHQEAQEAVRIGRKARMEPSVVCFVDVELESLLPCTPAVDRFIHRTLGDLTGDSDTTQRVRETVAAYLDAGGDVNEVAKRLYIHRNTVRYRLTQATELLGRSIPSISAALILALKHFEVYHQ</sequence>
<dbReference type="InterPro" id="IPR041522">
    <property type="entry name" value="CdaR_GGDEF"/>
</dbReference>
<protein>
    <submittedName>
        <fullName evidence="5">Helix-turn-helix domain-containing protein</fullName>
    </submittedName>
</protein>
<accession>A0ABS5NFD2</accession>
<proteinExistence type="inferred from homology"/>
<dbReference type="Pfam" id="PF13556">
    <property type="entry name" value="HTH_30"/>
    <property type="match status" value="1"/>
</dbReference>
<evidence type="ECO:0000259" key="2">
    <source>
        <dbReference type="Pfam" id="PF13556"/>
    </source>
</evidence>
<comment type="caution">
    <text evidence="5">The sequence shown here is derived from an EMBL/GenBank/DDBJ whole genome shotgun (WGS) entry which is preliminary data.</text>
</comment>
<evidence type="ECO:0000259" key="4">
    <source>
        <dbReference type="Pfam" id="PF17853"/>
    </source>
</evidence>
<evidence type="ECO:0000313" key="6">
    <source>
        <dbReference type="Proteomes" id="UP000676853"/>
    </source>
</evidence>
<dbReference type="InterPro" id="IPR051448">
    <property type="entry name" value="CdaR-like_regulators"/>
</dbReference>
<evidence type="ECO:0000256" key="1">
    <source>
        <dbReference type="ARBA" id="ARBA00006754"/>
    </source>
</evidence>
<dbReference type="Pfam" id="PF17853">
    <property type="entry name" value="GGDEF_2"/>
    <property type="match status" value="1"/>
</dbReference>